<dbReference type="RefSeq" id="WP_309549030.1">
    <property type="nucleotide sequence ID" value="NZ_CP133762.1"/>
</dbReference>
<dbReference type="EMBL" id="CP133762">
    <property type="protein sequence ID" value="WMX46571.1"/>
    <property type="molecule type" value="Genomic_DNA"/>
</dbReference>
<feature type="region of interest" description="Disordered" evidence="1">
    <location>
        <begin position="1"/>
        <end position="22"/>
    </location>
</feature>
<keyword evidence="3" id="KW-1185">Reference proteome</keyword>
<evidence type="ECO:0000256" key="1">
    <source>
        <dbReference type="SAM" id="MobiDB-lite"/>
    </source>
</evidence>
<evidence type="ECO:0000313" key="2">
    <source>
        <dbReference type="EMBL" id="WMX46571.1"/>
    </source>
</evidence>
<proteinExistence type="predicted"/>
<dbReference type="Proteomes" id="UP001250858">
    <property type="component" value="Chromosome"/>
</dbReference>
<evidence type="ECO:0000313" key="3">
    <source>
        <dbReference type="Proteomes" id="UP001250858"/>
    </source>
</evidence>
<name>A0ABY9RWL5_9ACTN</name>
<reference evidence="2 3" key="1">
    <citation type="submission" date="2023-09" db="EMBL/GenBank/DDBJ databases">
        <title>Complete genome of Streptomyces roseicoloratus T14.</title>
        <authorList>
            <person name="Bashizi T."/>
            <person name="Kim M.-J."/>
            <person name="Lee G."/>
            <person name="Tagele S.B."/>
            <person name="Shin J.-H."/>
        </authorList>
    </citation>
    <scope>NUCLEOTIDE SEQUENCE [LARGE SCALE GENOMIC DNA]</scope>
    <source>
        <strain evidence="2 3">T14</strain>
    </source>
</reference>
<organism evidence="2 3">
    <name type="scientific">Streptomyces roseicoloratus</name>
    <dbReference type="NCBI Taxonomy" id="2508722"/>
    <lineage>
        <taxon>Bacteria</taxon>
        <taxon>Bacillati</taxon>
        <taxon>Actinomycetota</taxon>
        <taxon>Actinomycetes</taxon>
        <taxon>Kitasatosporales</taxon>
        <taxon>Streptomycetaceae</taxon>
        <taxon>Streptomyces</taxon>
    </lineage>
</organism>
<accession>A0ABY9RWL5</accession>
<sequence>MWQDLTNTTDPDDDDPENPDFPANACGIAMEAQGNDAYVKVITTAGTVYQTHGDVEGNAFIWDEGWTQQTTPTPVQLRSMKFKGDLRTDGRVNRH</sequence>
<protein>
    <submittedName>
        <fullName evidence="2">Uncharacterized protein</fullName>
    </submittedName>
</protein>
<gene>
    <name evidence="2" type="ORF">RGF97_19460</name>
</gene>